<proteinExistence type="predicted"/>
<dbReference type="Pfam" id="PF14111">
    <property type="entry name" value="DUF4283"/>
    <property type="match status" value="1"/>
</dbReference>
<evidence type="ECO:0000313" key="4">
    <source>
        <dbReference type="EMBL" id="CAI9089568.1"/>
    </source>
</evidence>
<dbReference type="PANTHER" id="PTHR35218">
    <property type="entry name" value="RNASE H DOMAIN-CONTAINING PROTEIN"/>
    <property type="match status" value="1"/>
</dbReference>
<feature type="compositionally biased region" description="Basic and acidic residues" evidence="1">
    <location>
        <begin position="309"/>
        <end position="329"/>
    </location>
</feature>
<dbReference type="Gene3D" id="3.60.10.10">
    <property type="entry name" value="Endonuclease/exonuclease/phosphatase"/>
    <property type="match status" value="1"/>
</dbReference>
<accession>A0AAV1C338</accession>
<feature type="region of interest" description="Disordered" evidence="1">
    <location>
        <begin position="228"/>
        <end position="260"/>
    </location>
</feature>
<dbReference type="EMBL" id="OX459118">
    <property type="protein sequence ID" value="CAI9089568.1"/>
    <property type="molecule type" value="Genomic_DNA"/>
</dbReference>
<sequence length="877" mass="99169">MDRPHGHDPGGGSTHPQPPEKEVTISKGTPTIGDCHTKKPKFKGISPVGKDNPAAPTERMESEVQHHDAQNENPQVQQQKPHPMNFKEKLFRGKRPIIQHLFGADEVIDNLEEGVILNRVGPIPKAFVHQRVEDKLAAKWKNVIIVKLMGGTITLAQLQYRLERMWTNTKGFVIADMDRDYFSVTFADPEDVQMVLTKGPWLIGESYLFTQRWDNTFNAELHKRGPNWTAGQTRNASRAGINGSRFTALGDLPNDEESTEIPAAYPPLTAENQRRKEFVISTVGVGQRRERPQGRPSRTNAWKELASLDLDRQSSDKQPKEKEPKEKKQQAAQAIMGHKGEQPKPNEITGLAETSCKNKRLNEKENISRVPSEDRSNDENQVSGSGDQNMGRTAALTESFPNAMEIGAGGDELEEMTTEENHTQSGELNPSPIRSHSLGAEMMDKEEVFQMSQSSKGSGMEEEGVLGTIGAASEPLRQAFDDFVSQYKPDVAAVFEPRIGGLDADSFIKRSKFDRSFRVEAVGFTGGIWVMWTEGIQVEVLACHKQFVHTKVYSPVKEFFIIFVYGSPIPGLRRELWGELTVLSRGLNGPWLIGGGGDFNSILFESESKGGTRRSGITSASFADWISENQLWEVRTDGVKFTWRRGRLQRRLDRFLCNDKWCGHMVDANQTRRPFRFLAAWLTHEKFDDMVRTAWNNGLEYGPAVDLFQQNAQQWNREVFGNIFQRKQRAMGRLMGIQRARETSESQFLDQLESELQAELNLILQQEESLLIQKSTRAWNLEGDKNTTFYHNYAKGRKRRNKVVTLQDDGGELVDDQGRLREMVLSFFKTLYSARMEPFIPYPVTNCFPVIEPEKLQRLGMAVGEPEILGALKEMAL</sequence>
<protein>
    <submittedName>
        <fullName evidence="4">OLC1v1024159C1</fullName>
    </submittedName>
</protein>
<organism evidence="4 5">
    <name type="scientific">Oldenlandia corymbosa var. corymbosa</name>
    <dbReference type="NCBI Taxonomy" id="529605"/>
    <lineage>
        <taxon>Eukaryota</taxon>
        <taxon>Viridiplantae</taxon>
        <taxon>Streptophyta</taxon>
        <taxon>Embryophyta</taxon>
        <taxon>Tracheophyta</taxon>
        <taxon>Spermatophyta</taxon>
        <taxon>Magnoliopsida</taxon>
        <taxon>eudicotyledons</taxon>
        <taxon>Gunneridae</taxon>
        <taxon>Pentapetalae</taxon>
        <taxon>asterids</taxon>
        <taxon>lamiids</taxon>
        <taxon>Gentianales</taxon>
        <taxon>Rubiaceae</taxon>
        <taxon>Rubioideae</taxon>
        <taxon>Spermacoceae</taxon>
        <taxon>Hedyotis-Oldenlandia complex</taxon>
        <taxon>Oldenlandia</taxon>
    </lineage>
</organism>
<dbReference type="InterPro" id="IPR005135">
    <property type="entry name" value="Endo/exonuclease/phosphatase"/>
</dbReference>
<name>A0AAV1C338_OLDCO</name>
<feature type="compositionally biased region" description="Polar residues" evidence="1">
    <location>
        <begin position="71"/>
        <end position="80"/>
    </location>
</feature>
<dbReference type="Proteomes" id="UP001161247">
    <property type="component" value="Chromosome 1"/>
</dbReference>
<dbReference type="PANTHER" id="PTHR35218:SF9">
    <property type="entry name" value="ENDONUCLEASE_EXONUCLEASE_PHOSPHATASE DOMAIN-CONTAINING PROTEIN"/>
    <property type="match status" value="1"/>
</dbReference>
<feature type="compositionally biased region" description="Basic and acidic residues" evidence="1">
    <location>
        <begin position="58"/>
        <end position="70"/>
    </location>
</feature>
<feature type="region of interest" description="Disordered" evidence="1">
    <location>
        <begin position="1"/>
        <end position="82"/>
    </location>
</feature>
<dbReference type="GO" id="GO:0003824">
    <property type="term" value="F:catalytic activity"/>
    <property type="evidence" value="ECO:0007669"/>
    <property type="project" value="InterPro"/>
</dbReference>
<keyword evidence="5" id="KW-1185">Reference proteome</keyword>
<dbReference type="InterPro" id="IPR036691">
    <property type="entry name" value="Endo/exonu/phosph_ase_sf"/>
</dbReference>
<evidence type="ECO:0000259" key="3">
    <source>
        <dbReference type="Pfam" id="PF14111"/>
    </source>
</evidence>
<feature type="domain" description="DUF4283" evidence="3">
    <location>
        <begin position="137"/>
        <end position="219"/>
    </location>
</feature>
<dbReference type="Pfam" id="PF03372">
    <property type="entry name" value="Exo_endo_phos"/>
    <property type="match status" value="1"/>
</dbReference>
<evidence type="ECO:0000259" key="2">
    <source>
        <dbReference type="Pfam" id="PF03372"/>
    </source>
</evidence>
<evidence type="ECO:0000313" key="5">
    <source>
        <dbReference type="Proteomes" id="UP001161247"/>
    </source>
</evidence>
<feature type="region of interest" description="Disordered" evidence="1">
    <location>
        <begin position="306"/>
        <end position="392"/>
    </location>
</feature>
<feature type="compositionally biased region" description="Polar residues" evidence="1">
    <location>
        <begin position="379"/>
        <end position="391"/>
    </location>
</feature>
<feature type="compositionally biased region" description="Basic and acidic residues" evidence="1">
    <location>
        <begin position="360"/>
        <end position="378"/>
    </location>
</feature>
<evidence type="ECO:0000256" key="1">
    <source>
        <dbReference type="SAM" id="MobiDB-lite"/>
    </source>
</evidence>
<dbReference type="InterPro" id="IPR025558">
    <property type="entry name" value="DUF4283"/>
</dbReference>
<gene>
    <name evidence="4" type="ORF">OLC1_LOCUS1893</name>
</gene>
<dbReference type="AlphaFoldDB" id="A0AAV1C338"/>
<reference evidence="4" key="1">
    <citation type="submission" date="2023-03" db="EMBL/GenBank/DDBJ databases">
        <authorList>
            <person name="Julca I."/>
        </authorList>
    </citation>
    <scope>NUCLEOTIDE SEQUENCE</scope>
</reference>
<dbReference type="SUPFAM" id="SSF56219">
    <property type="entry name" value="DNase I-like"/>
    <property type="match status" value="1"/>
</dbReference>
<feature type="domain" description="Endonuclease/exonuclease/phosphatase" evidence="2">
    <location>
        <begin position="477"/>
        <end position="661"/>
    </location>
</feature>